<name>A0A7S7SLY7_PALFE</name>
<dbReference type="Pfam" id="PF04616">
    <property type="entry name" value="Glyco_hydro_43"/>
    <property type="match status" value="1"/>
</dbReference>
<evidence type="ECO:0000256" key="5">
    <source>
        <dbReference type="RuleBase" id="RU361187"/>
    </source>
</evidence>
<sequence length="590" mass="65806">MSFQRIPPSGRHAILPFLFLASASLMLLPGAEPARPRTFANPLNLDYRFMVDQPSRREAADPAIVLFGDDYYLFASKSGGYWHSKDLLDWTFVVSSDLPIEAYAPAVMVYNNTLYYTACNIGLYKTTDPKSGKWEFVSQTFNVGDPDLFADDDGRVYLYYGLSYNGAISGMELDAKNQFKPIGEPWVCFRANYAQHGWERRGDDNLGAATGNLFQEGPWLEGSWMTKHNGTYYLQYASPGTEYRTYADGVYTASSPRGPFTYSPSSPFSFKPTGFITGAGHSGTFADKQGRYWHIATMVISMKHQFERRLGLFPVGFDTSGVLHMNTLFGDYPQAAPHDRKGDSLDTFAGWMLLSFGKKAQASSSIETLGPEKAFDEDIKTYWSARTANAGEWLSVDLGKTCRLEAIQVNFAEHESTTLGRTAGLHHQYRLESSLDGKTWQLLADRSSNLKDVPHDYLQLPTPATARYVRLTNVQMPAGGPFSVRDLRLFGSGEGKPPAAAPAFEVHRDSSDPRNAVIRWTMSRDTEGYIVRYGIAPGQLYHSYEVRGQKELSVHGLNRETDYYFTVDAFNDSGWTPGTQTLPSPAVSAR</sequence>
<evidence type="ECO:0000259" key="6">
    <source>
        <dbReference type="PROSITE" id="PS50022"/>
    </source>
</evidence>
<dbReference type="PROSITE" id="PS50853">
    <property type="entry name" value="FN3"/>
    <property type="match status" value="1"/>
</dbReference>
<keyword evidence="3 5" id="KW-0326">Glycosidase</keyword>
<dbReference type="KEGG" id="pfer:IRI77_07865"/>
<evidence type="ECO:0000313" key="8">
    <source>
        <dbReference type="EMBL" id="QOY89859.1"/>
    </source>
</evidence>
<dbReference type="Pfam" id="PF00754">
    <property type="entry name" value="F5_F8_type_C"/>
    <property type="match status" value="1"/>
</dbReference>
<evidence type="ECO:0000256" key="4">
    <source>
        <dbReference type="PIRSR" id="PIRSR606710-2"/>
    </source>
</evidence>
<dbReference type="GO" id="GO:0004553">
    <property type="term" value="F:hydrolase activity, hydrolyzing O-glycosyl compounds"/>
    <property type="evidence" value="ECO:0007669"/>
    <property type="project" value="InterPro"/>
</dbReference>
<dbReference type="SUPFAM" id="SSF49265">
    <property type="entry name" value="Fibronectin type III"/>
    <property type="match status" value="1"/>
</dbReference>
<dbReference type="CDD" id="cd08982">
    <property type="entry name" value="GH43-like"/>
    <property type="match status" value="1"/>
</dbReference>
<dbReference type="Proteomes" id="UP000593892">
    <property type="component" value="Chromosome"/>
</dbReference>
<feature type="site" description="Important for catalytic activity, responsible for pKa modulation of the active site Glu and correct orientation of both the proton donor and substrate" evidence="4">
    <location>
        <position position="145"/>
    </location>
</feature>
<dbReference type="RefSeq" id="WP_194451522.1">
    <property type="nucleotide sequence ID" value="NZ_CP063849.1"/>
</dbReference>
<dbReference type="InterPro" id="IPR008979">
    <property type="entry name" value="Galactose-bd-like_sf"/>
</dbReference>
<dbReference type="AlphaFoldDB" id="A0A7S7SLY7"/>
<dbReference type="EMBL" id="CP063849">
    <property type="protein sequence ID" value="QOY89859.1"/>
    <property type="molecule type" value="Genomic_DNA"/>
</dbReference>
<dbReference type="GO" id="GO:0005975">
    <property type="term" value="P:carbohydrate metabolic process"/>
    <property type="evidence" value="ECO:0007669"/>
    <property type="project" value="InterPro"/>
</dbReference>
<dbReference type="SUPFAM" id="SSF49785">
    <property type="entry name" value="Galactose-binding domain-like"/>
    <property type="match status" value="1"/>
</dbReference>
<gene>
    <name evidence="8" type="ORF">IRI77_07865</name>
</gene>
<evidence type="ECO:0000256" key="3">
    <source>
        <dbReference type="ARBA" id="ARBA00023295"/>
    </source>
</evidence>
<dbReference type="PANTHER" id="PTHR42812:SF14">
    <property type="entry name" value="SECRETED PROTEIN"/>
    <property type="match status" value="1"/>
</dbReference>
<accession>A0A7S7SLY7</accession>
<dbReference type="InterPro" id="IPR003961">
    <property type="entry name" value="FN3_dom"/>
</dbReference>
<proteinExistence type="inferred from homology"/>
<dbReference type="SMART" id="SM00060">
    <property type="entry name" value="FN3"/>
    <property type="match status" value="1"/>
</dbReference>
<dbReference type="InterPro" id="IPR000421">
    <property type="entry name" value="FA58C"/>
</dbReference>
<dbReference type="SUPFAM" id="SSF75005">
    <property type="entry name" value="Arabinanase/levansucrase/invertase"/>
    <property type="match status" value="1"/>
</dbReference>
<dbReference type="Pfam" id="PF00041">
    <property type="entry name" value="fn3"/>
    <property type="match status" value="1"/>
</dbReference>
<dbReference type="Gene3D" id="2.60.40.10">
    <property type="entry name" value="Immunoglobulins"/>
    <property type="match status" value="1"/>
</dbReference>
<dbReference type="PANTHER" id="PTHR42812">
    <property type="entry name" value="BETA-XYLOSIDASE"/>
    <property type="match status" value="1"/>
</dbReference>
<dbReference type="Gene3D" id="2.60.120.260">
    <property type="entry name" value="Galactose-binding domain-like"/>
    <property type="match status" value="1"/>
</dbReference>
<keyword evidence="9" id="KW-1185">Reference proteome</keyword>
<organism evidence="8 9">
    <name type="scientific">Paludibaculum fermentans</name>
    <dbReference type="NCBI Taxonomy" id="1473598"/>
    <lineage>
        <taxon>Bacteria</taxon>
        <taxon>Pseudomonadati</taxon>
        <taxon>Acidobacteriota</taxon>
        <taxon>Terriglobia</taxon>
        <taxon>Bryobacterales</taxon>
        <taxon>Bryobacteraceae</taxon>
        <taxon>Paludibaculum</taxon>
    </lineage>
</organism>
<dbReference type="InterPro" id="IPR013783">
    <property type="entry name" value="Ig-like_fold"/>
</dbReference>
<dbReference type="Gene3D" id="2.115.10.20">
    <property type="entry name" value="Glycosyl hydrolase domain, family 43"/>
    <property type="match status" value="1"/>
</dbReference>
<dbReference type="CDD" id="cd00063">
    <property type="entry name" value="FN3"/>
    <property type="match status" value="1"/>
</dbReference>
<evidence type="ECO:0000256" key="1">
    <source>
        <dbReference type="ARBA" id="ARBA00009865"/>
    </source>
</evidence>
<evidence type="ECO:0000256" key="2">
    <source>
        <dbReference type="ARBA" id="ARBA00022801"/>
    </source>
</evidence>
<evidence type="ECO:0000259" key="7">
    <source>
        <dbReference type="PROSITE" id="PS50853"/>
    </source>
</evidence>
<keyword evidence="2 5" id="KW-0378">Hydrolase</keyword>
<dbReference type="InterPro" id="IPR023296">
    <property type="entry name" value="Glyco_hydro_beta-prop_sf"/>
</dbReference>
<dbReference type="InterPro" id="IPR051795">
    <property type="entry name" value="Glycosyl_Hydrlase_43"/>
</dbReference>
<dbReference type="PROSITE" id="PS50022">
    <property type="entry name" value="FA58C_3"/>
    <property type="match status" value="1"/>
</dbReference>
<feature type="domain" description="Fibronectin type-III" evidence="7">
    <location>
        <begin position="501"/>
        <end position="590"/>
    </location>
</feature>
<evidence type="ECO:0000313" key="9">
    <source>
        <dbReference type="Proteomes" id="UP000593892"/>
    </source>
</evidence>
<dbReference type="InterPro" id="IPR006710">
    <property type="entry name" value="Glyco_hydro_43"/>
</dbReference>
<feature type="domain" description="F5/8 type C" evidence="6">
    <location>
        <begin position="340"/>
        <end position="492"/>
    </location>
</feature>
<comment type="similarity">
    <text evidence="1 5">Belongs to the glycosyl hydrolase 43 family.</text>
</comment>
<protein>
    <submittedName>
        <fullName evidence="8">Family 43 glycosylhydrolase</fullName>
    </submittedName>
</protein>
<reference evidence="8 9" key="1">
    <citation type="submission" date="2020-10" db="EMBL/GenBank/DDBJ databases">
        <title>Complete genome sequence of Paludibaculum fermentans P105T, a facultatively anaerobic acidobacterium capable of dissimilatory Fe(III) reduction.</title>
        <authorList>
            <person name="Dedysh S.N."/>
            <person name="Beletsky A.V."/>
            <person name="Kulichevskaya I.S."/>
            <person name="Mardanov A.V."/>
            <person name="Ravin N.V."/>
        </authorList>
    </citation>
    <scope>NUCLEOTIDE SEQUENCE [LARGE SCALE GENOMIC DNA]</scope>
    <source>
        <strain evidence="8 9">P105</strain>
    </source>
</reference>
<dbReference type="InterPro" id="IPR036116">
    <property type="entry name" value="FN3_sf"/>
</dbReference>